<keyword evidence="2 7" id="KW-0378">Hydrolase</keyword>
<evidence type="ECO:0000313" key="9">
    <source>
        <dbReference type="EMBL" id="MBK1880406.1"/>
    </source>
</evidence>
<keyword evidence="5 7" id="KW-0326">Glycosidase</keyword>
<reference evidence="9" key="1">
    <citation type="submission" date="2021-01" db="EMBL/GenBank/DDBJ databases">
        <title>Modified the classification status of verrucomicrobia.</title>
        <authorList>
            <person name="Feng X."/>
        </authorList>
    </citation>
    <scope>NUCLEOTIDE SEQUENCE</scope>
    <source>
        <strain evidence="9">KCTC 13126</strain>
    </source>
</reference>
<evidence type="ECO:0000313" key="10">
    <source>
        <dbReference type="Proteomes" id="UP000617628"/>
    </source>
</evidence>
<evidence type="ECO:0000256" key="1">
    <source>
        <dbReference type="ARBA" id="ARBA00005641"/>
    </source>
</evidence>
<comment type="caution">
    <text evidence="9">The sequence shown here is derived from an EMBL/GenBank/DDBJ whole genome shotgun (WGS) entry which is preliminary data.</text>
</comment>
<proteinExistence type="inferred from homology"/>
<accession>A0A934S130</accession>
<dbReference type="PANTHER" id="PTHR31297">
    <property type="entry name" value="GLUCAN ENDO-1,6-BETA-GLUCOSIDASE B"/>
    <property type="match status" value="1"/>
</dbReference>
<dbReference type="InterPro" id="IPR006311">
    <property type="entry name" value="TAT_signal"/>
</dbReference>
<dbReference type="Gene3D" id="3.20.20.80">
    <property type="entry name" value="Glycosidases"/>
    <property type="match status" value="1"/>
</dbReference>
<dbReference type="InterPro" id="IPR050386">
    <property type="entry name" value="Glycosyl_hydrolase_5"/>
</dbReference>
<name>A0A934S130_9BACT</name>
<gene>
    <name evidence="9" type="ORF">JIN87_26205</name>
</gene>
<dbReference type="GO" id="GO:0009986">
    <property type="term" value="C:cell surface"/>
    <property type="evidence" value="ECO:0007669"/>
    <property type="project" value="TreeGrafter"/>
</dbReference>
<keyword evidence="6" id="KW-0624">Polysaccharide degradation</keyword>
<dbReference type="Pfam" id="PF00150">
    <property type="entry name" value="Cellulase"/>
    <property type="match status" value="1"/>
</dbReference>
<comment type="similarity">
    <text evidence="1 7">Belongs to the glycosyl hydrolase 5 (cellulase A) family.</text>
</comment>
<organism evidence="9 10">
    <name type="scientific">Pelagicoccus mobilis</name>
    <dbReference type="NCBI Taxonomy" id="415221"/>
    <lineage>
        <taxon>Bacteria</taxon>
        <taxon>Pseudomonadati</taxon>
        <taxon>Verrucomicrobiota</taxon>
        <taxon>Opitutia</taxon>
        <taxon>Puniceicoccales</taxon>
        <taxon>Pelagicoccaceae</taxon>
        <taxon>Pelagicoccus</taxon>
    </lineage>
</organism>
<evidence type="ECO:0000256" key="7">
    <source>
        <dbReference type="RuleBase" id="RU361153"/>
    </source>
</evidence>
<evidence type="ECO:0000256" key="4">
    <source>
        <dbReference type="ARBA" id="ARBA00023277"/>
    </source>
</evidence>
<keyword evidence="3" id="KW-0136">Cellulose degradation</keyword>
<dbReference type="PANTHER" id="PTHR31297:SF41">
    <property type="entry name" value="ENDOGLUCANASE, PUTATIVE (AFU_ORTHOLOGUE AFUA_5G01830)-RELATED"/>
    <property type="match status" value="1"/>
</dbReference>
<dbReference type="GO" id="GO:0008422">
    <property type="term" value="F:beta-glucosidase activity"/>
    <property type="evidence" value="ECO:0007669"/>
    <property type="project" value="TreeGrafter"/>
</dbReference>
<dbReference type="GO" id="GO:0005576">
    <property type="term" value="C:extracellular region"/>
    <property type="evidence" value="ECO:0007669"/>
    <property type="project" value="TreeGrafter"/>
</dbReference>
<evidence type="ECO:0000256" key="6">
    <source>
        <dbReference type="ARBA" id="ARBA00023326"/>
    </source>
</evidence>
<dbReference type="GO" id="GO:0030245">
    <property type="term" value="P:cellulose catabolic process"/>
    <property type="evidence" value="ECO:0007669"/>
    <property type="project" value="UniProtKB-KW"/>
</dbReference>
<dbReference type="RefSeq" id="WP_200359334.1">
    <property type="nucleotide sequence ID" value="NZ_JAENIL010000086.1"/>
</dbReference>
<dbReference type="EMBL" id="JAENIL010000086">
    <property type="protein sequence ID" value="MBK1880406.1"/>
    <property type="molecule type" value="Genomic_DNA"/>
</dbReference>
<keyword evidence="10" id="KW-1185">Reference proteome</keyword>
<dbReference type="SUPFAM" id="SSF51445">
    <property type="entry name" value="(Trans)glycosidases"/>
    <property type="match status" value="1"/>
</dbReference>
<evidence type="ECO:0000259" key="8">
    <source>
        <dbReference type="Pfam" id="PF00150"/>
    </source>
</evidence>
<sequence>MQTPRPKTRRTFIKNAALGLTAASVLPRTFAKESPQPDMSLSYQDLPQWRGFNFLDFFVPNPAHARVKTPEEHFKWMRDWGFDFVRIPMAYPYFLDIDYSKDITPEEVYKFSEEKIAHVDRIVEAANKYGLHVSLNLHRAPGYCINAGFQEPYNLWKDQDALDAFCHHWELWAKRYKGISPDLISFDLLNEPSLREDMNDQHGKREAVPAETYHRVAKAAVDRIRSIAPNHLIVADGNSGGHVAVPELADLKIGQSCRGYWPFNISHHKAPWVYKDPTGLPPPKWPDGPEANREALIKFYQPWFDLKESGVGVHCGECGCYKETPHDVFLSWFGDVLSVLAERGIGFGLWEMTGDFGFLNSGRSDVDYEDWYGYKLDRKLLNLLQSV</sequence>
<dbReference type="Proteomes" id="UP000617628">
    <property type="component" value="Unassembled WGS sequence"/>
</dbReference>
<dbReference type="AlphaFoldDB" id="A0A934S130"/>
<evidence type="ECO:0000256" key="3">
    <source>
        <dbReference type="ARBA" id="ARBA00023001"/>
    </source>
</evidence>
<keyword evidence="4" id="KW-0119">Carbohydrate metabolism</keyword>
<dbReference type="PROSITE" id="PS51318">
    <property type="entry name" value="TAT"/>
    <property type="match status" value="1"/>
</dbReference>
<dbReference type="InterPro" id="IPR017853">
    <property type="entry name" value="GH"/>
</dbReference>
<dbReference type="InterPro" id="IPR001547">
    <property type="entry name" value="Glyco_hydro_5"/>
</dbReference>
<evidence type="ECO:0000256" key="2">
    <source>
        <dbReference type="ARBA" id="ARBA00022801"/>
    </source>
</evidence>
<feature type="domain" description="Glycoside hydrolase family 5" evidence="8">
    <location>
        <begin position="69"/>
        <end position="353"/>
    </location>
</feature>
<evidence type="ECO:0000256" key="5">
    <source>
        <dbReference type="ARBA" id="ARBA00023295"/>
    </source>
</evidence>
<protein>
    <submittedName>
        <fullName evidence="9">Cellulase family glycosylhydrolase</fullName>
    </submittedName>
</protein>